<dbReference type="InterPro" id="IPR041916">
    <property type="entry name" value="Anti_sigma_zinc_sf"/>
</dbReference>
<dbReference type="GO" id="GO:0006417">
    <property type="term" value="P:regulation of translation"/>
    <property type="evidence" value="ECO:0007669"/>
    <property type="project" value="TreeGrafter"/>
</dbReference>
<keyword evidence="5 11" id="KW-1133">Transmembrane helix</keyword>
<dbReference type="OrthoDB" id="150725at2"/>
<proteinExistence type="inferred from homology"/>
<evidence type="ECO:0000256" key="2">
    <source>
        <dbReference type="ARBA" id="ARBA00004236"/>
    </source>
</evidence>
<dbReference type="GO" id="GO:0016989">
    <property type="term" value="F:sigma factor antagonist activity"/>
    <property type="evidence" value="ECO:0007669"/>
    <property type="project" value="TreeGrafter"/>
</dbReference>
<dbReference type="InterPro" id="IPR027383">
    <property type="entry name" value="Znf_put"/>
</dbReference>
<evidence type="ECO:0000313" key="15">
    <source>
        <dbReference type="Proteomes" id="UP000282311"/>
    </source>
</evidence>
<dbReference type="AlphaFoldDB" id="A0A3B0BCQ9"/>
<keyword evidence="3" id="KW-1003">Cell membrane</keyword>
<evidence type="ECO:0000256" key="1">
    <source>
        <dbReference type="ARBA" id="ARBA00004167"/>
    </source>
</evidence>
<dbReference type="EMBL" id="RBAH01000032">
    <property type="protein sequence ID" value="RKN70161.1"/>
    <property type="molecule type" value="Genomic_DNA"/>
</dbReference>
<protein>
    <recommendedName>
        <fullName evidence="8">Anti-sigma-W factor RsiW</fullName>
    </recommendedName>
    <alternativeName>
        <fullName evidence="10">Regulator of SigK</fullName>
    </alternativeName>
    <alternativeName>
        <fullName evidence="9">Sigma-K anti-sigma factor RskA</fullName>
    </alternativeName>
</protein>
<name>A0A3B0BCQ9_9BACL</name>
<evidence type="ECO:0000256" key="9">
    <source>
        <dbReference type="ARBA" id="ARBA00029829"/>
    </source>
</evidence>
<evidence type="ECO:0000256" key="10">
    <source>
        <dbReference type="ARBA" id="ARBA00030803"/>
    </source>
</evidence>
<evidence type="ECO:0000256" key="3">
    <source>
        <dbReference type="ARBA" id="ARBA00022475"/>
    </source>
</evidence>
<comment type="caution">
    <text evidence="14">The sequence shown here is derived from an EMBL/GenBank/DDBJ whole genome shotgun (WGS) entry which is preliminary data.</text>
</comment>
<dbReference type="RefSeq" id="WP_120751140.1">
    <property type="nucleotide sequence ID" value="NZ_RBAH01000032.1"/>
</dbReference>
<feature type="domain" description="Putative zinc-finger" evidence="13">
    <location>
        <begin position="10"/>
        <end position="38"/>
    </location>
</feature>
<gene>
    <name evidence="14" type="ORF">D7M11_30655</name>
</gene>
<comment type="subcellular location">
    <subcellularLocation>
        <location evidence="2">Cell membrane</location>
    </subcellularLocation>
    <subcellularLocation>
        <location evidence="1">Membrane</location>
        <topology evidence="1">Single-pass membrane protein</topology>
    </subcellularLocation>
</comment>
<dbReference type="InterPro" id="IPR051474">
    <property type="entry name" value="Anti-sigma-K/W_factor"/>
</dbReference>
<dbReference type="Pfam" id="PF10099">
    <property type="entry name" value="RskA_C"/>
    <property type="match status" value="1"/>
</dbReference>
<organism evidence="14 15">
    <name type="scientific">Paenibacillus ginsengarvi</name>
    <dbReference type="NCBI Taxonomy" id="400777"/>
    <lineage>
        <taxon>Bacteria</taxon>
        <taxon>Bacillati</taxon>
        <taxon>Bacillota</taxon>
        <taxon>Bacilli</taxon>
        <taxon>Bacillales</taxon>
        <taxon>Paenibacillaceae</taxon>
        <taxon>Paenibacillus</taxon>
    </lineage>
</organism>
<comment type="similarity">
    <text evidence="7">Belongs to the zinc-associated anti-sigma factor (ZAS) superfamily. Anti-sigma-W factor family.</text>
</comment>
<dbReference type="Gene3D" id="1.10.10.1320">
    <property type="entry name" value="Anti-sigma factor, zinc-finger domain"/>
    <property type="match status" value="1"/>
</dbReference>
<keyword evidence="6 11" id="KW-0472">Membrane</keyword>
<dbReference type="InterPro" id="IPR018764">
    <property type="entry name" value="RskA_C"/>
</dbReference>
<accession>A0A3B0BCQ9</accession>
<evidence type="ECO:0000259" key="12">
    <source>
        <dbReference type="Pfam" id="PF10099"/>
    </source>
</evidence>
<dbReference type="GO" id="GO:0005886">
    <property type="term" value="C:plasma membrane"/>
    <property type="evidence" value="ECO:0007669"/>
    <property type="project" value="UniProtKB-SubCell"/>
</dbReference>
<dbReference type="Pfam" id="PF13490">
    <property type="entry name" value="zf-HC2"/>
    <property type="match status" value="1"/>
</dbReference>
<dbReference type="Proteomes" id="UP000282311">
    <property type="component" value="Unassembled WGS sequence"/>
</dbReference>
<feature type="domain" description="Anti-sigma K factor RskA C-terminal" evidence="12">
    <location>
        <begin position="112"/>
        <end position="249"/>
    </location>
</feature>
<feature type="transmembrane region" description="Helical" evidence="11">
    <location>
        <begin position="108"/>
        <end position="126"/>
    </location>
</feature>
<dbReference type="PANTHER" id="PTHR37461:SF1">
    <property type="entry name" value="ANTI-SIGMA-K FACTOR RSKA"/>
    <property type="match status" value="1"/>
</dbReference>
<sequence length="256" mass="28412">MNRFSEHCAALFSYFLRELPEAEERAFETHLAGCAACQEELKQLKMAWETLPYKMEELEPPEQLKSEVLGAILQKYPAADAVSKPAERDMEPRPVLVKTEAKRKKSAVWRYAAAAVIVVLIGFAGWTEVSRRLDKATGHTQLHTPTQLVGQYSLKSFDPGVPAAAGSAWIMKKGESMELVLQTSGLPKLQGNQVYQVWLVKSGDRHNCGTFRVDSEGNGVLTYVIDEDDREFDTIGITLEPDSGGMQPRGKKILGT</sequence>
<keyword evidence="15" id="KW-1185">Reference proteome</keyword>
<evidence type="ECO:0000313" key="14">
    <source>
        <dbReference type="EMBL" id="RKN70161.1"/>
    </source>
</evidence>
<keyword evidence="4 11" id="KW-0812">Transmembrane</keyword>
<evidence type="ECO:0000256" key="11">
    <source>
        <dbReference type="SAM" id="Phobius"/>
    </source>
</evidence>
<evidence type="ECO:0000256" key="4">
    <source>
        <dbReference type="ARBA" id="ARBA00022692"/>
    </source>
</evidence>
<reference evidence="14 15" key="1">
    <citation type="journal article" date="2007" name="Int. J. Syst. Evol. Microbiol.">
        <title>Paenibacillus ginsengarvi sp. nov., isolated from soil from ginseng cultivation.</title>
        <authorList>
            <person name="Yoon M.H."/>
            <person name="Ten L.N."/>
            <person name="Im W.T."/>
        </authorList>
    </citation>
    <scope>NUCLEOTIDE SEQUENCE [LARGE SCALE GENOMIC DNA]</scope>
    <source>
        <strain evidence="14 15">KCTC 13059</strain>
    </source>
</reference>
<evidence type="ECO:0000256" key="8">
    <source>
        <dbReference type="ARBA" id="ARBA00024438"/>
    </source>
</evidence>
<evidence type="ECO:0000256" key="6">
    <source>
        <dbReference type="ARBA" id="ARBA00023136"/>
    </source>
</evidence>
<dbReference type="PANTHER" id="PTHR37461">
    <property type="entry name" value="ANTI-SIGMA-K FACTOR RSKA"/>
    <property type="match status" value="1"/>
</dbReference>
<evidence type="ECO:0000256" key="7">
    <source>
        <dbReference type="ARBA" id="ARBA00024353"/>
    </source>
</evidence>
<evidence type="ECO:0000256" key="5">
    <source>
        <dbReference type="ARBA" id="ARBA00022989"/>
    </source>
</evidence>
<evidence type="ECO:0000259" key="13">
    <source>
        <dbReference type="Pfam" id="PF13490"/>
    </source>
</evidence>